<keyword evidence="2" id="KW-1185">Reference proteome</keyword>
<dbReference type="EMBL" id="FZOC01000001">
    <property type="protein sequence ID" value="SNR63984.1"/>
    <property type="molecule type" value="Genomic_DNA"/>
</dbReference>
<sequence>MTDWSQRQKRKQDVKDRASVPNHMYAYCRVIHCGRPARAGTSDGLDERYCRAHADHHQRHGSPLKGSYTARELNPYRRAALAWIVAHEDSRWVQNAVQRVRSLYQQAGPYIEAFRLRGMPPQERAKAALARLRQHGIDPRLVVAAWLAVELILLDDPQPVHSVEFKRVQAAKVVHRMASGSHRRWVREVPSPVWPSQKQAQVQELHVYPRSRGRVLRHLGEALESAVELLVDHHLAEVQAYVREQGVPGTSAVRPYPKGWVVRRRRKDEEKT</sequence>
<evidence type="ECO:0000313" key="2">
    <source>
        <dbReference type="Proteomes" id="UP000198324"/>
    </source>
</evidence>
<accession>A0A238Y035</accession>
<dbReference type="RefSeq" id="WP_179216850.1">
    <property type="nucleotide sequence ID" value="NZ_FZOC01000001.1"/>
</dbReference>
<organism evidence="1 2">
    <name type="scientific">Humidesulfovibrio mexicanus</name>
    <dbReference type="NCBI Taxonomy" id="147047"/>
    <lineage>
        <taxon>Bacteria</taxon>
        <taxon>Pseudomonadati</taxon>
        <taxon>Thermodesulfobacteriota</taxon>
        <taxon>Desulfovibrionia</taxon>
        <taxon>Desulfovibrionales</taxon>
        <taxon>Desulfovibrionaceae</taxon>
        <taxon>Humidesulfovibrio</taxon>
    </lineage>
</organism>
<evidence type="ECO:0000313" key="1">
    <source>
        <dbReference type="EMBL" id="SNR63984.1"/>
    </source>
</evidence>
<name>A0A238Y035_9BACT</name>
<protein>
    <submittedName>
        <fullName evidence="1">Uncharacterized protein</fullName>
    </submittedName>
</protein>
<dbReference type="AlphaFoldDB" id="A0A238Y035"/>
<reference evidence="1 2" key="1">
    <citation type="submission" date="2017-06" db="EMBL/GenBank/DDBJ databases">
        <authorList>
            <person name="Kim H.J."/>
            <person name="Triplett B.A."/>
        </authorList>
    </citation>
    <scope>NUCLEOTIDE SEQUENCE [LARGE SCALE GENOMIC DNA]</scope>
    <source>
        <strain evidence="1 2">DSM 13116</strain>
    </source>
</reference>
<dbReference type="Proteomes" id="UP000198324">
    <property type="component" value="Unassembled WGS sequence"/>
</dbReference>
<proteinExistence type="predicted"/>
<gene>
    <name evidence="1" type="ORF">SAMN04488503_0536</name>
</gene>